<protein>
    <submittedName>
        <fullName evidence="1">Uncharacterized protein</fullName>
    </submittedName>
</protein>
<evidence type="ECO:0000313" key="1">
    <source>
        <dbReference type="EnsemblPlants" id="AUR62021774-RA:cds"/>
    </source>
</evidence>
<dbReference type="EnsemblPlants" id="AUR62021774-RA">
    <property type="protein sequence ID" value="AUR62021774-RA:cds"/>
    <property type="gene ID" value="AUR62021774"/>
</dbReference>
<dbReference type="InterPro" id="IPR015495">
    <property type="entry name" value="Myb_TF_plants"/>
</dbReference>
<reference evidence="1" key="1">
    <citation type="journal article" date="2017" name="Nature">
        <title>The genome of Chenopodium quinoa.</title>
        <authorList>
            <person name="Jarvis D.E."/>
            <person name="Ho Y.S."/>
            <person name="Lightfoot D.J."/>
            <person name="Schmoeckel S.M."/>
            <person name="Li B."/>
            <person name="Borm T.J.A."/>
            <person name="Ohyanagi H."/>
            <person name="Mineta K."/>
            <person name="Michell C.T."/>
            <person name="Saber N."/>
            <person name="Kharbatia N.M."/>
            <person name="Rupper R.R."/>
            <person name="Sharp A.R."/>
            <person name="Dally N."/>
            <person name="Boughton B.A."/>
            <person name="Woo Y.H."/>
            <person name="Gao G."/>
            <person name="Schijlen E.G.W.M."/>
            <person name="Guo X."/>
            <person name="Momin A.A."/>
            <person name="Negrao S."/>
            <person name="Al-Babili S."/>
            <person name="Gehring C."/>
            <person name="Roessner U."/>
            <person name="Jung C."/>
            <person name="Murphy K."/>
            <person name="Arold S.T."/>
            <person name="Gojobori T."/>
            <person name="van der Linden C.G."/>
            <person name="van Loo E.N."/>
            <person name="Jellen E.N."/>
            <person name="Maughan P.J."/>
            <person name="Tester M."/>
        </authorList>
    </citation>
    <scope>NUCLEOTIDE SEQUENCE [LARGE SCALE GENOMIC DNA]</scope>
    <source>
        <strain evidence="1">cv. PI 614886</strain>
    </source>
</reference>
<name>A0A803M1E2_CHEQI</name>
<proteinExistence type="predicted"/>
<dbReference type="PANTHER" id="PTHR47994:SF5">
    <property type="entry name" value="F14D16.11-RELATED"/>
    <property type="match status" value="1"/>
</dbReference>
<dbReference type="PANTHER" id="PTHR47994">
    <property type="entry name" value="F14D16.11-RELATED"/>
    <property type="match status" value="1"/>
</dbReference>
<dbReference type="AlphaFoldDB" id="A0A803M1E2"/>
<reference evidence="1" key="2">
    <citation type="submission" date="2021-03" db="UniProtKB">
        <authorList>
            <consortium name="EnsemblPlants"/>
        </authorList>
    </citation>
    <scope>IDENTIFICATION</scope>
</reference>
<accession>A0A803M1E2</accession>
<dbReference type="Proteomes" id="UP000596660">
    <property type="component" value="Unplaced"/>
</dbReference>
<sequence length="138" mass="15480">MVRPPPCCDKLNARKGAWGEDKDGTTFAYVSKQGMTNWSSVPRKTGEMAKSPECFSWHDFLLEEAFKPAQSRVQEQDENNLAEYLLINDNRGVDCKEIQAGSSPLIASSDASSFLEVMLDQENDMFLSFPGLMEEPSY</sequence>
<dbReference type="Gramene" id="AUR62021774-RA">
    <property type="protein sequence ID" value="AUR62021774-RA:cds"/>
    <property type="gene ID" value="AUR62021774"/>
</dbReference>
<organism evidence="1 2">
    <name type="scientific">Chenopodium quinoa</name>
    <name type="common">Quinoa</name>
    <dbReference type="NCBI Taxonomy" id="63459"/>
    <lineage>
        <taxon>Eukaryota</taxon>
        <taxon>Viridiplantae</taxon>
        <taxon>Streptophyta</taxon>
        <taxon>Embryophyta</taxon>
        <taxon>Tracheophyta</taxon>
        <taxon>Spermatophyta</taxon>
        <taxon>Magnoliopsida</taxon>
        <taxon>eudicotyledons</taxon>
        <taxon>Gunneridae</taxon>
        <taxon>Pentapetalae</taxon>
        <taxon>Caryophyllales</taxon>
        <taxon>Chenopodiaceae</taxon>
        <taxon>Chenopodioideae</taxon>
        <taxon>Atripliceae</taxon>
        <taxon>Chenopodium</taxon>
    </lineage>
</organism>
<evidence type="ECO:0000313" key="2">
    <source>
        <dbReference type="Proteomes" id="UP000596660"/>
    </source>
</evidence>
<keyword evidence="2" id="KW-1185">Reference proteome</keyword>